<comment type="caution">
    <text evidence="2">The sequence shown here is derived from an EMBL/GenBank/DDBJ whole genome shotgun (WGS) entry which is preliminary data.</text>
</comment>
<dbReference type="Pfam" id="PF13468">
    <property type="entry name" value="Glyoxalase_3"/>
    <property type="match status" value="1"/>
</dbReference>
<evidence type="ECO:0000313" key="2">
    <source>
        <dbReference type="EMBL" id="MBW4661295.1"/>
    </source>
</evidence>
<reference evidence="2" key="1">
    <citation type="submission" date="2021-05" db="EMBL/GenBank/DDBJ databases">
        <authorList>
            <person name="Pietrasiak N."/>
            <person name="Ward R."/>
            <person name="Stajich J.E."/>
            <person name="Kurbessoian T."/>
        </authorList>
    </citation>
    <scope>NUCLEOTIDE SEQUENCE</scope>
    <source>
        <strain evidence="2">UHER 2000/2452</strain>
    </source>
</reference>
<dbReference type="InterPro" id="IPR025870">
    <property type="entry name" value="Glyoxalase-like_dom"/>
</dbReference>
<dbReference type="EMBL" id="JAHHHD010000034">
    <property type="protein sequence ID" value="MBW4661295.1"/>
    <property type="molecule type" value="Genomic_DNA"/>
</dbReference>
<feature type="domain" description="Glyoxalase-like" evidence="1">
    <location>
        <begin position="5"/>
        <end position="96"/>
    </location>
</feature>
<evidence type="ECO:0000259" key="1">
    <source>
        <dbReference type="Pfam" id="PF13468"/>
    </source>
</evidence>
<accession>A0A951UPG3</accession>
<gene>
    <name evidence="2" type="ORF">KME15_21690</name>
</gene>
<evidence type="ECO:0000313" key="3">
    <source>
        <dbReference type="Proteomes" id="UP000757435"/>
    </source>
</evidence>
<proteinExistence type="predicted"/>
<dbReference type="InterPro" id="IPR029068">
    <property type="entry name" value="Glyas_Bleomycin-R_OHBP_Dase"/>
</dbReference>
<sequence>MAFEFDHLFICTDVGANAADHLVSLGLREGSSSTHPGQGTANRRFFFHNAKLELLWVHSPEEAKSDLINPTHLWERWRDRQQGACPFGFCLRSTDASIAFSSWAYRPPYLPKTLSIAVGTNSFSLLTEPMLFQTPFGQRPDHFSAEKAQPINHPLGLREITRVEFVSPHTIPSPELQAVLDTRQLSLRTGVDYSVELGFDQETQGQKIDFRPDLPLVICY</sequence>
<dbReference type="Gene3D" id="3.10.180.10">
    <property type="entry name" value="2,3-Dihydroxybiphenyl 1,2-Dioxygenase, domain 1"/>
    <property type="match status" value="1"/>
</dbReference>
<organism evidence="2 3">
    <name type="scientific">Drouetiella hepatica Uher 2000/2452</name>
    <dbReference type="NCBI Taxonomy" id="904376"/>
    <lineage>
        <taxon>Bacteria</taxon>
        <taxon>Bacillati</taxon>
        <taxon>Cyanobacteriota</taxon>
        <taxon>Cyanophyceae</taxon>
        <taxon>Oculatellales</taxon>
        <taxon>Oculatellaceae</taxon>
        <taxon>Drouetiella</taxon>
    </lineage>
</organism>
<name>A0A951UPG3_9CYAN</name>
<protein>
    <submittedName>
        <fullName evidence="2">VOC family protein</fullName>
    </submittedName>
</protein>
<dbReference type="Proteomes" id="UP000757435">
    <property type="component" value="Unassembled WGS sequence"/>
</dbReference>
<dbReference type="AlphaFoldDB" id="A0A951UPG3"/>
<reference evidence="2" key="2">
    <citation type="journal article" date="2022" name="Microbiol. Resour. Announc.">
        <title>Metagenome Sequencing to Explore Phylogenomics of Terrestrial Cyanobacteria.</title>
        <authorList>
            <person name="Ward R.D."/>
            <person name="Stajich J.E."/>
            <person name="Johansen J.R."/>
            <person name="Huntemann M."/>
            <person name="Clum A."/>
            <person name="Foster B."/>
            <person name="Foster B."/>
            <person name="Roux S."/>
            <person name="Palaniappan K."/>
            <person name="Varghese N."/>
            <person name="Mukherjee S."/>
            <person name="Reddy T.B.K."/>
            <person name="Daum C."/>
            <person name="Copeland A."/>
            <person name="Chen I.A."/>
            <person name="Ivanova N.N."/>
            <person name="Kyrpides N.C."/>
            <person name="Shapiro N."/>
            <person name="Eloe-Fadrosh E.A."/>
            <person name="Pietrasiak N."/>
        </authorList>
    </citation>
    <scope>NUCLEOTIDE SEQUENCE</scope>
    <source>
        <strain evidence="2">UHER 2000/2452</strain>
    </source>
</reference>